<evidence type="ECO:0000313" key="2">
    <source>
        <dbReference type="EMBL" id="KDR94945.1"/>
    </source>
</evidence>
<dbReference type="RefSeq" id="WP_074210127.1">
    <property type="nucleotide sequence ID" value="NZ_JJMM01000012.1"/>
</dbReference>
<keyword evidence="3" id="KW-1185">Reference proteome</keyword>
<dbReference type="AlphaFoldDB" id="A0A069RFH3"/>
<dbReference type="Pfam" id="PF12841">
    <property type="entry name" value="YvrJ"/>
    <property type="match status" value="1"/>
</dbReference>
<name>A0A069RFH3_PEPLI</name>
<comment type="caution">
    <text evidence="2">The sequence shown here is derived from an EMBL/GenBank/DDBJ whole genome shotgun (WGS) entry which is preliminary data.</text>
</comment>
<dbReference type="OrthoDB" id="2662123at2"/>
<evidence type="ECO:0000256" key="1">
    <source>
        <dbReference type="SAM" id="Phobius"/>
    </source>
</evidence>
<feature type="transmembrane region" description="Helical" evidence="1">
    <location>
        <begin position="6"/>
        <end position="23"/>
    </location>
</feature>
<dbReference type="InterPro" id="IPR024419">
    <property type="entry name" value="YvrJ"/>
</dbReference>
<reference evidence="2 3" key="1">
    <citation type="submission" date="2014-03" db="EMBL/GenBank/DDBJ databases">
        <title>Genome sequence of Clostridium litorale W6, DSM 5388.</title>
        <authorList>
            <person name="Poehlein A."/>
            <person name="Jagirdar A."/>
            <person name="Khonsari B."/>
            <person name="Chibani C.M."/>
            <person name="Gutierrez Gutierrez D.A."/>
            <person name="Davydova E."/>
            <person name="Alghaithi H.S."/>
            <person name="Nair K.P."/>
            <person name="Dhamotharan K."/>
            <person name="Chandran L."/>
            <person name="G W."/>
            <person name="Daniel R."/>
        </authorList>
    </citation>
    <scope>NUCLEOTIDE SEQUENCE [LARGE SCALE GENOMIC DNA]</scope>
    <source>
        <strain evidence="2 3">W6</strain>
    </source>
</reference>
<proteinExistence type="predicted"/>
<accession>A0A069RFH3</accession>
<dbReference type="eggNOG" id="ENOG5033A90">
    <property type="taxonomic scope" value="Bacteria"/>
</dbReference>
<keyword evidence="1" id="KW-0472">Membrane</keyword>
<keyword evidence="1" id="KW-1133">Transmembrane helix</keyword>
<evidence type="ECO:0000313" key="3">
    <source>
        <dbReference type="Proteomes" id="UP000027946"/>
    </source>
</evidence>
<keyword evidence="1" id="KW-0812">Transmembrane</keyword>
<sequence length="48" mass="5313">MNDFVYLLSNVGFPIVICLYLLMRIEGKIEALTGAILALESTISSNHE</sequence>
<evidence type="ECO:0008006" key="4">
    <source>
        <dbReference type="Google" id="ProtNLM"/>
    </source>
</evidence>
<protein>
    <recommendedName>
        <fullName evidence="4">YvrJ family protein</fullName>
    </recommendedName>
</protein>
<gene>
    <name evidence="2" type="ORF">CLIT_12c00130</name>
</gene>
<dbReference type="Proteomes" id="UP000027946">
    <property type="component" value="Unassembled WGS sequence"/>
</dbReference>
<organism evidence="2 3">
    <name type="scientific">Peptoclostridium litorale DSM 5388</name>
    <dbReference type="NCBI Taxonomy" id="1121324"/>
    <lineage>
        <taxon>Bacteria</taxon>
        <taxon>Bacillati</taxon>
        <taxon>Bacillota</taxon>
        <taxon>Clostridia</taxon>
        <taxon>Peptostreptococcales</taxon>
        <taxon>Peptoclostridiaceae</taxon>
        <taxon>Peptoclostridium</taxon>
    </lineage>
</organism>
<dbReference type="EMBL" id="JJMM01000012">
    <property type="protein sequence ID" value="KDR94945.1"/>
    <property type="molecule type" value="Genomic_DNA"/>
</dbReference>